<dbReference type="STRING" id="1045558.SAMN05216175_103353"/>
<dbReference type="SFLD" id="SFLDG01129">
    <property type="entry name" value="C1.5:_HAD__Beta-PGM__Phosphata"/>
    <property type="match status" value="1"/>
</dbReference>
<dbReference type="InterPro" id="IPR036412">
    <property type="entry name" value="HAD-like_sf"/>
</dbReference>
<proteinExistence type="predicted"/>
<dbReference type="InterPro" id="IPR023214">
    <property type="entry name" value="HAD_sf"/>
</dbReference>
<sequence>MYSLLIFDWDGTVIDSTARIVSSMQSAARDLDLRHLQDHEAREIIGLGLPEAIQALYPGISSDLLVPMRDRYVYHYMEGDNTPASLFPGVQQTLESLHKKGYRLAVATGKSRHGLDRVLADTGLGWLFEITRCADETTSKPHPHMLEEILIASGISADDAVMIGDTEFDLKMGVKAGMDTIAVSYGAHHINRLKQYNPVLEMHAFPDLEEWLDLKSGEAV</sequence>
<dbReference type="Gene3D" id="1.10.150.240">
    <property type="entry name" value="Putative phosphatase, domain 2"/>
    <property type="match status" value="1"/>
</dbReference>
<dbReference type="PANTHER" id="PTHR43434:SF24">
    <property type="entry name" value="HYDROLASE-RELATED"/>
    <property type="match status" value="1"/>
</dbReference>
<dbReference type="InterPro" id="IPR006439">
    <property type="entry name" value="HAD-SF_hydro_IA"/>
</dbReference>
<protein>
    <submittedName>
        <fullName evidence="1">Phosphoglycolate phosphatase</fullName>
    </submittedName>
</protein>
<name>A0A1I2PBW9_9GAMM</name>
<dbReference type="InterPro" id="IPR023198">
    <property type="entry name" value="PGP-like_dom2"/>
</dbReference>
<evidence type="ECO:0000313" key="1">
    <source>
        <dbReference type="EMBL" id="SFG13003.1"/>
    </source>
</evidence>
<dbReference type="InterPro" id="IPR041492">
    <property type="entry name" value="HAD_2"/>
</dbReference>
<dbReference type="EMBL" id="FOOU01000003">
    <property type="protein sequence ID" value="SFG13003.1"/>
    <property type="molecule type" value="Genomic_DNA"/>
</dbReference>
<dbReference type="Proteomes" id="UP000198623">
    <property type="component" value="Unassembled WGS sequence"/>
</dbReference>
<dbReference type="OrthoDB" id="9782449at2"/>
<dbReference type="Gene3D" id="3.40.50.1000">
    <property type="entry name" value="HAD superfamily/HAD-like"/>
    <property type="match status" value="1"/>
</dbReference>
<dbReference type="RefSeq" id="WP_090726019.1">
    <property type="nucleotide sequence ID" value="NZ_FOOU01000003.1"/>
</dbReference>
<dbReference type="SUPFAM" id="SSF56784">
    <property type="entry name" value="HAD-like"/>
    <property type="match status" value="1"/>
</dbReference>
<gene>
    <name evidence="1" type="ORF">SAMN05216175_103353</name>
</gene>
<dbReference type="SFLD" id="SFLDS00003">
    <property type="entry name" value="Haloacid_Dehalogenase"/>
    <property type="match status" value="1"/>
</dbReference>
<dbReference type="GO" id="GO:0006281">
    <property type="term" value="P:DNA repair"/>
    <property type="evidence" value="ECO:0007669"/>
    <property type="project" value="TreeGrafter"/>
</dbReference>
<dbReference type="NCBIfam" id="TIGR01549">
    <property type="entry name" value="HAD-SF-IA-v1"/>
    <property type="match status" value="1"/>
</dbReference>
<keyword evidence="2" id="KW-1185">Reference proteome</keyword>
<dbReference type="Pfam" id="PF13419">
    <property type="entry name" value="HAD_2"/>
    <property type="match status" value="1"/>
</dbReference>
<dbReference type="GO" id="GO:0005829">
    <property type="term" value="C:cytosol"/>
    <property type="evidence" value="ECO:0007669"/>
    <property type="project" value="TreeGrafter"/>
</dbReference>
<reference evidence="2" key="1">
    <citation type="submission" date="2016-10" db="EMBL/GenBank/DDBJ databases">
        <authorList>
            <person name="Varghese N."/>
            <person name="Submissions S."/>
        </authorList>
    </citation>
    <scope>NUCLEOTIDE SEQUENCE [LARGE SCALE GENOMIC DNA]</scope>
    <source>
        <strain evidence="2">CGMCC 1.10971</strain>
    </source>
</reference>
<dbReference type="PANTHER" id="PTHR43434">
    <property type="entry name" value="PHOSPHOGLYCOLATE PHOSPHATASE"/>
    <property type="match status" value="1"/>
</dbReference>
<dbReference type="GO" id="GO:0008967">
    <property type="term" value="F:phosphoglycolate phosphatase activity"/>
    <property type="evidence" value="ECO:0007669"/>
    <property type="project" value="TreeGrafter"/>
</dbReference>
<dbReference type="NCBIfam" id="TIGR01509">
    <property type="entry name" value="HAD-SF-IA-v3"/>
    <property type="match status" value="1"/>
</dbReference>
<evidence type="ECO:0000313" key="2">
    <source>
        <dbReference type="Proteomes" id="UP000198623"/>
    </source>
</evidence>
<organism evidence="1 2">
    <name type="scientific">Neptunomonas qingdaonensis</name>
    <dbReference type="NCBI Taxonomy" id="1045558"/>
    <lineage>
        <taxon>Bacteria</taxon>
        <taxon>Pseudomonadati</taxon>
        <taxon>Pseudomonadota</taxon>
        <taxon>Gammaproteobacteria</taxon>
        <taxon>Oceanospirillales</taxon>
        <taxon>Oceanospirillaceae</taxon>
        <taxon>Neptunomonas</taxon>
    </lineage>
</organism>
<accession>A0A1I2PBW9</accession>
<dbReference type="SFLD" id="SFLDG01135">
    <property type="entry name" value="C1.5.6:_HAD__Beta-PGM__Phospha"/>
    <property type="match status" value="1"/>
</dbReference>
<dbReference type="InterPro" id="IPR050155">
    <property type="entry name" value="HAD-like_hydrolase_sf"/>
</dbReference>
<dbReference type="AlphaFoldDB" id="A0A1I2PBW9"/>